<protein>
    <submittedName>
        <fullName evidence="3">CUB_2 domain-containing protein</fullName>
    </submittedName>
</protein>
<keyword evidence="1" id="KW-0732">Signal</keyword>
<feature type="signal peptide" evidence="1">
    <location>
        <begin position="1"/>
        <end position="17"/>
    </location>
</feature>
<reference evidence="3" key="2">
    <citation type="submission" date="2020-10" db="UniProtKB">
        <authorList>
            <consortium name="WormBaseParasite"/>
        </authorList>
    </citation>
    <scope>IDENTIFICATION</scope>
</reference>
<evidence type="ECO:0000256" key="1">
    <source>
        <dbReference type="SAM" id="SignalP"/>
    </source>
</evidence>
<proteinExistence type="predicted"/>
<dbReference type="AlphaFoldDB" id="A0A7E4VT88"/>
<accession>A0A7E4VT88</accession>
<dbReference type="WBParaSite" id="Pan_g310.t1">
    <property type="protein sequence ID" value="Pan_g310.t1"/>
    <property type="gene ID" value="Pan_g310"/>
</dbReference>
<keyword evidence="2" id="KW-1185">Reference proteome</keyword>
<reference evidence="2" key="1">
    <citation type="journal article" date="2013" name="Genetics">
        <title>The draft genome and transcriptome of Panagrellus redivivus are shaped by the harsh demands of a free-living lifestyle.</title>
        <authorList>
            <person name="Srinivasan J."/>
            <person name="Dillman A.R."/>
            <person name="Macchietto M.G."/>
            <person name="Heikkinen L."/>
            <person name="Lakso M."/>
            <person name="Fracchia K.M."/>
            <person name="Antoshechkin I."/>
            <person name="Mortazavi A."/>
            <person name="Wong G."/>
            <person name="Sternberg P.W."/>
        </authorList>
    </citation>
    <scope>NUCLEOTIDE SEQUENCE [LARGE SCALE GENOMIC DNA]</scope>
    <source>
        <strain evidence="2">MT8872</strain>
    </source>
</reference>
<evidence type="ECO:0000313" key="3">
    <source>
        <dbReference type="WBParaSite" id="Pan_g310.t1"/>
    </source>
</evidence>
<organism evidence="2 3">
    <name type="scientific">Panagrellus redivivus</name>
    <name type="common">Microworm</name>
    <dbReference type="NCBI Taxonomy" id="6233"/>
    <lineage>
        <taxon>Eukaryota</taxon>
        <taxon>Metazoa</taxon>
        <taxon>Ecdysozoa</taxon>
        <taxon>Nematoda</taxon>
        <taxon>Chromadorea</taxon>
        <taxon>Rhabditida</taxon>
        <taxon>Tylenchina</taxon>
        <taxon>Panagrolaimomorpha</taxon>
        <taxon>Panagrolaimoidea</taxon>
        <taxon>Panagrolaimidae</taxon>
        <taxon>Panagrellus</taxon>
    </lineage>
</organism>
<feature type="chain" id="PRO_5028826050" evidence="1">
    <location>
        <begin position="18"/>
        <end position="443"/>
    </location>
</feature>
<name>A0A7E4VT88_PANRE</name>
<sequence length="443" mass="48374">MFSHIFTTIIFATAVCSLDTTTSLTPQNPTLTILHDELSINSSYTVNVISGLTLDIFVDTENNSDDESYYFLNTTNLYDGDTEVFVATLAMLNHSAQPSIPRHYRSKSGSLTILRMSDGLAFATLFFRIPEIHGANCPDENNVRAQEAGFLQLASGSAGPCLYTILSSCTAFITPSNVFTYLKTNASKNVQVMAETDYNYPLFSFNLLTVDSWNTSFIYGKAFSFKIPADSAVQLVYMYSYSLSFHQAKFDENKLALERGPDVGSLPAYGIFMSQNYGDPSRAVSVNNPLDNGTITLPDSGTAFFTLKFRSLSRLGRAWIGLNSTMVDITKVGVNTTLTFTGPGDVTLFVDEIESGYRGVLFDYVVVDTSTVTTSTTPTTTTTTTTTPATTTQLEFETTLTSTDSTVSSTLSTTTHTNSATSKIPFLPLLVLSWDWSAISAEF</sequence>
<evidence type="ECO:0000313" key="2">
    <source>
        <dbReference type="Proteomes" id="UP000492821"/>
    </source>
</evidence>
<dbReference type="Proteomes" id="UP000492821">
    <property type="component" value="Unassembled WGS sequence"/>
</dbReference>